<proteinExistence type="predicted"/>
<evidence type="ECO:0000313" key="1">
    <source>
        <dbReference type="EMBL" id="ANY69729.1"/>
    </source>
</evidence>
<gene>
    <name evidence="1" type="ORF">BBD42_26985</name>
</gene>
<dbReference type="EMBL" id="CP016808">
    <property type="protein sequence ID" value="ANY69729.1"/>
    <property type="molecule type" value="Genomic_DNA"/>
</dbReference>
<name>A0A1B2DPV4_9BACL</name>
<accession>A0A1B2DPV4</accession>
<reference evidence="1" key="1">
    <citation type="submission" date="2016-08" db="EMBL/GenBank/DDBJ databases">
        <title>Complete Genome Seqeunce of Paenibacillus sp. BIHB 4019 from tea rhizoplane.</title>
        <authorList>
            <person name="Thakur R."/>
            <person name="Swarnkar M.K."/>
            <person name="Gulati A."/>
        </authorList>
    </citation>
    <scope>NUCLEOTIDE SEQUENCE [LARGE SCALE GENOMIC DNA]</scope>
    <source>
        <strain evidence="1">BIHB4019</strain>
    </source>
</reference>
<protein>
    <submittedName>
        <fullName evidence="1">Uncharacterized protein</fullName>
    </submittedName>
</protein>
<sequence length="184" mass="20410">MGRLHAVPFPERSTMNTTLTDRIKKLTAYSTKQNNKISSSMRFKGTEKQGKVLQGKMADVLATQLMLLHSMRELKRFFSNTSAALSASDQEGIGLDGGHVALKKLIQERFVVFAEYEQMLEQLQLEISGDSIVAALYAKPLERLVPAEAIKEMGYMVAAAAGYKPFKLELIIHMLDEAGESEAI</sequence>
<organism evidence="1">
    <name type="scientific">Paenibacillus sp. BIHB 4019</name>
    <dbReference type="NCBI Taxonomy" id="1870819"/>
    <lineage>
        <taxon>Bacteria</taxon>
        <taxon>Bacillati</taxon>
        <taxon>Bacillota</taxon>
        <taxon>Bacilli</taxon>
        <taxon>Bacillales</taxon>
        <taxon>Paenibacillaceae</taxon>
        <taxon>Paenibacillus</taxon>
    </lineage>
</organism>
<dbReference type="AlphaFoldDB" id="A0A1B2DPV4"/>